<accession>A0A7W3LPF9</accession>
<dbReference type="InterPro" id="IPR011989">
    <property type="entry name" value="ARM-like"/>
</dbReference>
<reference evidence="1 2" key="1">
    <citation type="submission" date="2020-08" db="EMBL/GenBank/DDBJ databases">
        <title>Genomic Encyclopedia of Type Strains, Phase IV (KMG-IV): sequencing the most valuable type-strain genomes for metagenomic binning, comparative biology and taxonomic classification.</title>
        <authorList>
            <person name="Goeker M."/>
        </authorList>
    </citation>
    <scope>NUCLEOTIDE SEQUENCE [LARGE SCALE GENOMIC DNA]</scope>
    <source>
        <strain evidence="1 2">DSM 44197</strain>
    </source>
</reference>
<organism evidence="1 2">
    <name type="scientific">Actinomadura namibiensis</name>
    <dbReference type="NCBI Taxonomy" id="182080"/>
    <lineage>
        <taxon>Bacteria</taxon>
        <taxon>Bacillati</taxon>
        <taxon>Actinomycetota</taxon>
        <taxon>Actinomycetes</taxon>
        <taxon>Streptosporangiales</taxon>
        <taxon>Thermomonosporaceae</taxon>
        <taxon>Actinomadura</taxon>
    </lineage>
</organism>
<dbReference type="EMBL" id="JACJIA010000004">
    <property type="protein sequence ID" value="MBA8951842.1"/>
    <property type="molecule type" value="Genomic_DNA"/>
</dbReference>
<dbReference type="SUPFAM" id="SSF48371">
    <property type="entry name" value="ARM repeat"/>
    <property type="match status" value="1"/>
</dbReference>
<dbReference type="Gene3D" id="1.25.10.10">
    <property type="entry name" value="Leucine-rich Repeat Variant"/>
    <property type="match status" value="1"/>
</dbReference>
<keyword evidence="2" id="KW-1185">Reference proteome</keyword>
<gene>
    <name evidence="1" type="ORF">HNR61_003482</name>
</gene>
<evidence type="ECO:0000313" key="1">
    <source>
        <dbReference type="EMBL" id="MBA8951842.1"/>
    </source>
</evidence>
<comment type="caution">
    <text evidence="1">The sequence shown here is derived from an EMBL/GenBank/DDBJ whole genome shotgun (WGS) entry which is preliminary data.</text>
</comment>
<sequence length="116" mass="12559">MGKDSSRMVGASLGELLAWLVDGEPRVRRLAAAYLGDRLVQDCRAGLEVSSVVMPLVEALSRETDPVVQEEIAHSLGYLVEYGTVPQSIVRPLRECLPRLHAGAAEHVNDVLGAVR</sequence>
<dbReference type="Proteomes" id="UP000572680">
    <property type="component" value="Unassembled WGS sequence"/>
</dbReference>
<dbReference type="AlphaFoldDB" id="A0A7W3LPF9"/>
<name>A0A7W3LPF9_ACTNM</name>
<protein>
    <recommendedName>
        <fullName evidence="3">HEAT repeat domain-containing protein</fullName>
    </recommendedName>
</protein>
<dbReference type="RefSeq" id="WP_182844159.1">
    <property type="nucleotide sequence ID" value="NZ_BAAALP010000049.1"/>
</dbReference>
<evidence type="ECO:0000313" key="2">
    <source>
        <dbReference type="Proteomes" id="UP000572680"/>
    </source>
</evidence>
<proteinExistence type="predicted"/>
<evidence type="ECO:0008006" key="3">
    <source>
        <dbReference type="Google" id="ProtNLM"/>
    </source>
</evidence>
<dbReference type="InterPro" id="IPR016024">
    <property type="entry name" value="ARM-type_fold"/>
</dbReference>